<evidence type="ECO:0000313" key="4">
    <source>
        <dbReference type="EMBL" id="KIO34547.1"/>
    </source>
</evidence>
<evidence type="ECO:0000256" key="1">
    <source>
        <dbReference type="ARBA" id="ARBA00006484"/>
    </source>
</evidence>
<dbReference type="CDD" id="cd05233">
    <property type="entry name" value="SDR_c"/>
    <property type="match status" value="1"/>
</dbReference>
<dbReference type="AlphaFoldDB" id="A0A0C3MLG3"/>
<dbReference type="HOGENOM" id="CLU_010194_8_0_1"/>
<dbReference type="EMBL" id="KN822942">
    <property type="protein sequence ID" value="KIO34547.1"/>
    <property type="molecule type" value="Genomic_DNA"/>
</dbReference>
<dbReference type="OrthoDB" id="1933717at2759"/>
<evidence type="ECO:0000313" key="5">
    <source>
        <dbReference type="Proteomes" id="UP000054248"/>
    </source>
</evidence>
<sequence length="290" mass="31399">MAPLAEKYESLVSDVYPGIEPSKFKGIYAGKVAFITGGATGIGLETAKAFAASGANVFIVGRRLPQLEAAKAEIEKLGAKVGIASVDVTKYESLKAGASAAVELFGRIDIVVANAGRYPETQKKLGDYAPEDWVSCMDSNVQGTFFTLHATLPELVKTGNGYFIALSSSLAQTRIPGESAYNISKHAVNRLTEWIDIEYKKDGVKAFSIHPGSILTDVSKPLAESTFKDLNIFTQSPKLFAWTAVRLASGSEDWLSGRFFDATWNLDEIEKLKAKIVDQDVLKNRLALPI</sequence>
<dbReference type="InterPro" id="IPR036291">
    <property type="entry name" value="NAD(P)-bd_dom_sf"/>
</dbReference>
<dbReference type="PANTHER" id="PTHR44196:SF1">
    <property type="entry name" value="DEHYDROGENASE_REDUCTASE SDR FAMILY MEMBER 7B"/>
    <property type="match status" value="1"/>
</dbReference>
<proteinExistence type="inferred from homology"/>
<dbReference type="STRING" id="1051891.A0A0C3MLG3"/>
<accession>A0A0C3MLG3</accession>
<name>A0A0C3MLG3_9AGAM</name>
<dbReference type="SUPFAM" id="SSF51735">
    <property type="entry name" value="NAD(P)-binding Rossmann-fold domains"/>
    <property type="match status" value="1"/>
</dbReference>
<dbReference type="InterPro" id="IPR057326">
    <property type="entry name" value="KR_dom"/>
</dbReference>
<dbReference type="GO" id="GO:0016020">
    <property type="term" value="C:membrane"/>
    <property type="evidence" value="ECO:0007669"/>
    <property type="project" value="TreeGrafter"/>
</dbReference>
<feature type="domain" description="Ketoreductase" evidence="3">
    <location>
        <begin position="31"/>
        <end position="218"/>
    </location>
</feature>
<protein>
    <recommendedName>
        <fullName evidence="3">Ketoreductase domain-containing protein</fullName>
    </recommendedName>
</protein>
<dbReference type="PRINTS" id="PR00081">
    <property type="entry name" value="GDHRDH"/>
</dbReference>
<dbReference type="InterPro" id="IPR002347">
    <property type="entry name" value="SDR_fam"/>
</dbReference>
<comment type="similarity">
    <text evidence="1">Belongs to the short-chain dehydrogenases/reductases (SDR) family.</text>
</comment>
<dbReference type="GO" id="GO:0016491">
    <property type="term" value="F:oxidoreductase activity"/>
    <property type="evidence" value="ECO:0007669"/>
    <property type="project" value="UniProtKB-KW"/>
</dbReference>
<organism evidence="4 5">
    <name type="scientific">Tulasnella calospora MUT 4182</name>
    <dbReference type="NCBI Taxonomy" id="1051891"/>
    <lineage>
        <taxon>Eukaryota</taxon>
        <taxon>Fungi</taxon>
        <taxon>Dikarya</taxon>
        <taxon>Basidiomycota</taxon>
        <taxon>Agaricomycotina</taxon>
        <taxon>Agaricomycetes</taxon>
        <taxon>Cantharellales</taxon>
        <taxon>Tulasnellaceae</taxon>
        <taxon>Tulasnella</taxon>
    </lineage>
</organism>
<dbReference type="SMART" id="SM00822">
    <property type="entry name" value="PKS_KR"/>
    <property type="match status" value="1"/>
</dbReference>
<evidence type="ECO:0000259" key="3">
    <source>
        <dbReference type="SMART" id="SM00822"/>
    </source>
</evidence>
<evidence type="ECO:0000256" key="2">
    <source>
        <dbReference type="ARBA" id="ARBA00023002"/>
    </source>
</evidence>
<keyword evidence="5" id="KW-1185">Reference proteome</keyword>
<dbReference type="PANTHER" id="PTHR44196">
    <property type="entry name" value="DEHYDROGENASE/REDUCTASE SDR FAMILY MEMBER 7B"/>
    <property type="match status" value="1"/>
</dbReference>
<keyword evidence="2" id="KW-0560">Oxidoreductase</keyword>
<dbReference type="Proteomes" id="UP000054248">
    <property type="component" value="Unassembled WGS sequence"/>
</dbReference>
<reference evidence="4 5" key="1">
    <citation type="submission" date="2014-04" db="EMBL/GenBank/DDBJ databases">
        <authorList>
            <consortium name="DOE Joint Genome Institute"/>
            <person name="Kuo A."/>
            <person name="Girlanda M."/>
            <person name="Perotto S."/>
            <person name="Kohler A."/>
            <person name="Nagy L.G."/>
            <person name="Floudas D."/>
            <person name="Copeland A."/>
            <person name="Barry K.W."/>
            <person name="Cichocki N."/>
            <person name="Veneault-Fourrey C."/>
            <person name="LaButti K."/>
            <person name="Lindquist E.A."/>
            <person name="Lipzen A."/>
            <person name="Lundell T."/>
            <person name="Morin E."/>
            <person name="Murat C."/>
            <person name="Sun H."/>
            <person name="Tunlid A."/>
            <person name="Henrissat B."/>
            <person name="Grigoriev I.V."/>
            <person name="Hibbett D.S."/>
            <person name="Martin F."/>
            <person name="Nordberg H.P."/>
            <person name="Cantor M.N."/>
            <person name="Hua S.X."/>
        </authorList>
    </citation>
    <scope>NUCLEOTIDE SEQUENCE [LARGE SCALE GENOMIC DNA]</scope>
    <source>
        <strain evidence="4 5">MUT 4182</strain>
    </source>
</reference>
<gene>
    <name evidence="4" type="ORF">M407DRAFT_240434</name>
</gene>
<reference evidence="5" key="2">
    <citation type="submission" date="2015-01" db="EMBL/GenBank/DDBJ databases">
        <title>Evolutionary Origins and Diversification of the Mycorrhizal Mutualists.</title>
        <authorList>
            <consortium name="DOE Joint Genome Institute"/>
            <consortium name="Mycorrhizal Genomics Consortium"/>
            <person name="Kohler A."/>
            <person name="Kuo A."/>
            <person name="Nagy L.G."/>
            <person name="Floudas D."/>
            <person name="Copeland A."/>
            <person name="Barry K.W."/>
            <person name="Cichocki N."/>
            <person name="Veneault-Fourrey C."/>
            <person name="LaButti K."/>
            <person name="Lindquist E.A."/>
            <person name="Lipzen A."/>
            <person name="Lundell T."/>
            <person name="Morin E."/>
            <person name="Murat C."/>
            <person name="Riley R."/>
            <person name="Ohm R."/>
            <person name="Sun H."/>
            <person name="Tunlid A."/>
            <person name="Henrissat B."/>
            <person name="Grigoriev I.V."/>
            <person name="Hibbett D.S."/>
            <person name="Martin F."/>
        </authorList>
    </citation>
    <scope>NUCLEOTIDE SEQUENCE [LARGE SCALE GENOMIC DNA]</scope>
    <source>
        <strain evidence="5">MUT 4182</strain>
    </source>
</reference>
<dbReference type="Pfam" id="PF00106">
    <property type="entry name" value="adh_short"/>
    <property type="match status" value="1"/>
</dbReference>
<dbReference type="Gene3D" id="3.40.50.720">
    <property type="entry name" value="NAD(P)-binding Rossmann-like Domain"/>
    <property type="match status" value="1"/>
</dbReference>